<feature type="non-terminal residue" evidence="2">
    <location>
        <position position="1"/>
    </location>
</feature>
<feature type="region of interest" description="Disordered" evidence="1">
    <location>
        <begin position="1"/>
        <end position="25"/>
    </location>
</feature>
<keyword evidence="2" id="KW-0548">Nucleotidyltransferase</keyword>
<feature type="non-terminal residue" evidence="2">
    <location>
        <position position="55"/>
    </location>
</feature>
<sequence>EEEKKNNKNATSLDGDEDSDHVSSPSIQCIERAQCPILKIRIPIVRSMHASGAFS</sequence>
<keyword evidence="2" id="KW-0808">Transferase</keyword>
<dbReference type="VEuPathDB" id="ToxoDB:CSUI_005653"/>
<reference evidence="2 3" key="1">
    <citation type="journal article" date="2017" name="Int. J. Parasitol.">
        <title>The genome of the protozoan parasite Cystoisospora suis and a reverse vaccinology approach to identify vaccine candidates.</title>
        <authorList>
            <person name="Palmieri N."/>
            <person name="Shrestha A."/>
            <person name="Ruttkowski B."/>
            <person name="Beck T."/>
            <person name="Vogl C."/>
            <person name="Tomley F."/>
            <person name="Blake D.P."/>
            <person name="Joachim A."/>
        </authorList>
    </citation>
    <scope>NUCLEOTIDE SEQUENCE [LARGE SCALE GENOMIC DNA]</scope>
    <source>
        <strain evidence="2 3">Wien I</strain>
    </source>
</reference>
<dbReference type="GO" id="GO:0016779">
    <property type="term" value="F:nucleotidyltransferase activity"/>
    <property type="evidence" value="ECO:0007669"/>
    <property type="project" value="UniProtKB-KW"/>
</dbReference>
<dbReference type="Proteomes" id="UP000221165">
    <property type="component" value="Unassembled WGS sequence"/>
</dbReference>
<dbReference type="AlphaFoldDB" id="A0A2C6KUG0"/>
<dbReference type="EMBL" id="MIGC01002736">
    <property type="protein sequence ID" value="PHJ20509.1"/>
    <property type="molecule type" value="Genomic_DNA"/>
</dbReference>
<accession>A0A2C6KUG0</accession>
<keyword evidence="3" id="KW-1185">Reference proteome</keyword>
<comment type="caution">
    <text evidence="2">The sequence shown here is derived from an EMBL/GenBank/DDBJ whole genome shotgun (WGS) entry which is preliminary data.</text>
</comment>
<protein>
    <submittedName>
        <fullName evidence="2">Polynucleotide adenylyltransferase</fullName>
    </submittedName>
</protein>
<evidence type="ECO:0000313" key="2">
    <source>
        <dbReference type="EMBL" id="PHJ20509.1"/>
    </source>
</evidence>
<gene>
    <name evidence="2" type="ORF">CSUI_005653</name>
</gene>
<dbReference type="RefSeq" id="XP_067922197.1">
    <property type="nucleotide sequence ID" value="XM_068065823.1"/>
</dbReference>
<proteinExistence type="predicted"/>
<dbReference type="GeneID" id="94429034"/>
<evidence type="ECO:0000256" key="1">
    <source>
        <dbReference type="SAM" id="MobiDB-lite"/>
    </source>
</evidence>
<evidence type="ECO:0000313" key="3">
    <source>
        <dbReference type="Proteomes" id="UP000221165"/>
    </source>
</evidence>
<organism evidence="2 3">
    <name type="scientific">Cystoisospora suis</name>
    <dbReference type="NCBI Taxonomy" id="483139"/>
    <lineage>
        <taxon>Eukaryota</taxon>
        <taxon>Sar</taxon>
        <taxon>Alveolata</taxon>
        <taxon>Apicomplexa</taxon>
        <taxon>Conoidasida</taxon>
        <taxon>Coccidia</taxon>
        <taxon>Eucoccidiorida</taxon>
        <taxon>Eimeriorina</taxon>
        <taxon>Sarcocystidae</taxon>
        <taxon>Cystoisospora</taxon>
    </lineage>
</organism>
<name>A0A2C6KUG0_9APIC</name>